<dbReference type="AlphaFoldDB" id="A0A8H7B8C5"/>
<proteinExistence type="predicted"/>
<protein>
    <submittedName>
        <fullName evidence="2">Uncharacterized protein</fullName>
    </submittedName>
</protein>
<keyword evidence="3" id="KW-1185">Reference proteome</keyword>
<name>A0A8H7B8C5_9PLEO</name>
<feature type="region of interest" description="Disordered" evidence="1">
    <location>
        <begin position="646"/>
        <end position="700"/>
    </location>
</feature>
<evidence type="ECO:0000313" key="3">
    <source>
        <dbReference type="Proteomes" id="UP000596902"/>
    </source>
</evidence>
<evidence type="ECO:0000313" key="2">
    <source>
        <dbReference type="EMBL" id="KAF7674631.1"/>
    </source>
</evidence>
<evidence type="ECO:0000256" key="1">
    <source>
        <dbReference type="SAM" id="MobiDB-lite"/>
    </source>
</evidence>
<gene>
    <name evidence="2" type="ORF">GT037_007391</name>
</gene>
<comment type="caution">
    <text evidence="2">The sequence shown here is derived from an EMBL/GenBank/DDBJ whole genome shotgun (WGS) entry which is preliminary data.</text>
</comment>
<sequence>MERLQTTSTSSLCISITTSSISISTGIPALQHNRAKPHEFIDYIKAFKYGVARQKTFCVFLVTPSYAQHLLDDDFLHEALKKIYYNTRHEKGFRVDALCAVVDKLPIRRFKYRDRDEELSRRATEPPTAGTGLEGMTYVLLTPADSVSSQSLSPSDKGAIDFIFAQHVFNDTTYQDTLRLPLSNTVFQTGMPSTMILSTWKNLGEGQGLILESKRNVSHHGIRLIEQVGHGATLPPVLNVPLIPLTMPRLVEGCMGNIIRGIIGPEGKAMQASSELENVVPRFFRSRRQPAQATVAWALVIPGELRTVIAARTDELLSSLPMESEDTLSKQEDSWERLWRSNPPLWNTLVSKAITEGARLHRVLSGGGGWGKKAGLLSLDPVPANEAAEPSKHDDFPNTINDPEDFESTLTPVVRDGDSIQFFISPKSDLEKIAKKTNTRRLASLVPRRHWGWELGTIPSTIDSVPGESWQHRPRPTTRIHVHHGFGALTEGPMTLTRHSHVNSDKDFTVNVTTIDVPFSRLSASTHTRTQPDAGIKYTKREDAGIKYTKREGSRKKDVELVRKLKIEGHATTGRLRVRTAKAIMRRFEKSFDKNKMKHREIMTSIRRRHVRLTIMRFKAIMVEAANLVEEANFALGNNYHTPVRRISSKKRGKSERQSLAGSALKREETKAGKAPRPEPKLRKEIKAEKEKKVRPVSSKTTGVPIRRFLSLGTTKSIEINKRVQSGVLEVSRLTEEARAALAAIQQYRPKIRRMPVSKLATPQALNQTLGYAIQEILHLTEEARTIMATIQQRKRQNSWRFIRRWGHDADLMPIGPGTSPMGLLAYARRNSRTWQLGIQHLKKEVNIIKTRIRQRKRAHRKSVTGSPRITKEERLRVRRVRHAVINVVQYPSRSWVVRKKPVSGESSKARLLRLRQKISEKKSKKERLALTVEQWLTGGGSYGG</sequence>
<accession>A0A8H7B8C5</accession>
<dbReference type="RefSeq" id="XP_038784926.1">
    <property type="nucleotide sequence ID" value="XM_038932438.1"/>
</dbReference>
<reference evidence="2" key="1">
    <citation type="submission" date="2020-01" db="EMBL/GenBank/DDBJ databases">
        <authorList>
            <person name="Feng Z.H.Z."/>
        </authorList>
    </citation>
    <scope>NUCLEOTIDE SEQUENCE</scope>
    <source>
        <strain evidence="2">CBS107.38</strain>
    </source>
</reference>
<reference evidence="2" key="2">
    <citation type="submission" date="2020-08" db="EMBL/GenBank/DDBJ databases">
        <title>Draft Genome Sequence of Cumin Blight Pathogen Alternaria burnsii.</title>
        <authorList>
            <person name="Feng Z."/>
        </authorList>
    </citation>
    <scope>NUCLEOTIDE SEQUENCE</scope>
    <source>
        <strain evidence="2">CBS107.38</strain>
    </source>
</reference>
<dbReference type="GeneID" id="62205616"/>
<feature type="compositionally biased region" description="Basic and acidic residues" evidence="1">
    <location>
        <begin position="665"/>
        <end position="694"/>
    </location>
</feature>
<organism evidence="2 3">
    <name type="scientific">Alternaria burnsii</name>
    <dbReference type="NCBI Taxonomy" id="1187904"/>
    <lineage>
        <taxon>Eukaryota</taxon>
        <taxon>Fungi</taxon>
        <taxon>Dikarya</taxon>
        <taxon>Ascomycota</taxon>
        <taxon>Pezizomycotina</taxon>
        <taxon>Dothideomycetes</taxon>
        <taxon>Pleosporomycetidae</taxon>
        <taxon>Pleosporales</taxon>
        <taxon>Pleosporineae</taxon>
        <taxon>Pleosporaceae</taxon>
        <taxon>Alternaria</taxon>
        <taxon>Alternaria sect. Alternaria</taxon>
    </lineage>
</organism>
<dbReference type="EMBL" id="JAAABM010000010">
    <property type="protein sequence ID" value="KAF7674631.1"/>
    <property type="molecule type" value="Genomic_DNA"/>
</dbReference>
<dbReference type="Proteomes" id="UP000596902">
    <property type="component" value="Unassembled WGS sequence"/>
</dbReference>